<evidence type="ECO:0000256" key="1">
    <source>
        <dbReference type="ARBA" id="ARBA00004479"/>
    </source>
</evidence>
<protein>
    <submittedName>
        <fullName evidence="11">ICAM2 protein</fullName>
    </submittedName>
</protein>
<evidence type="ECO:0000256" key="2">
    <source>
        <dbReference type="ARBA" id="ARBA00022692"/>
    </source>
</evidence>
<comment type="caution">
    <text evidence="11">The sequence shown here is derived from an EMBL/GenBank/DDBJ whole genome shotgun (WGS) entry which is preliminary data.</text>
</comment>
<dbReference type="PRINTS" id="PR01472">
    <property type="entry name" value="ICAMVCAM1"/>
</dbReference>
<dbReference type="InterPro" id="IPR047012">
    <property type="entry name" value="ICAM_VCAM"/>
</dbReference>
<dbReference type="GO" id="GO:0098609">
    <property type="term" value="P:cell-cell adhesion"/>
    <property type="evidence" value="ECO:0007669"/>
    <property type="project" value="InterPro"/>
</dbReference>
<feature type="non-terminal residue" evidence="11">
    <location>
        <position position="107"/>
    </location>
</feature>
<dbReference type="Proteomes" id="UP000551127">
    <property type="component" value="Unassembled WGS sequence"/>
</dbReference>
<keyword evidence="4" id="KW-0677">Repeat</keyword>
<dbReference type="InterPro" id="IPR036179">
    <property type="entry name" value="Ig-like_dom_sf"/>
</dbReference>
<evidence type="ECO:0000313" key="12">
    <source>
        <dbReference type="Proteomes" id="UP000551127"/>
    </source>
</evidence>
<evidence type="ECO:0000256" key="5">
    <source>
        <dbReference type="ARBA" id="ARBA00022889"/>
    </source>
</evidence>
<name>A0A7K4YXI2_BUCAB</name>
<evidence type="ECO:0000256" key="8">
    <source>
        <dbReference type="ARBA" id="ARBA00023157"/>
    </source>
</evidence>
<dbReference type="OrthoDB" id="5843397at2759"/>
<dbReference type="EMBL" id="VYZL01004332">
    <property type="protein sequence ID" value="NWR63843.1"/>
    <property type="molecule type" value="Genomic_DNA"/>
</dbReference>
<dbReference type="PANTHER" id="PTHR13771">
    <property type="entry name" value="INTERCELLULAR ADHESION MOLECULE"/>
    <property type="match status" value="1"/>
</dbReference>
<evidence type="ECO:0000256" key="6">
    <source>
        <dbReference type="ARBA" id="ARBA00022989"/>
    </source>
</evidence>
<evidence type="ECO:0000256" key="3">
    <source>
        <dbReference type="ARBA" id="ARBA00022729"/>
    </source>
</evidence>
<dbReference type="Gene3D" id="2.60.40.10">
    <property type="entry name" value="Immunoglobulins"/>
    <property type="match status" value="1"/>
</dbReference>
<gene>
    <name evidence="11" type="primary">Icam2</name>
    <name evidence="11" type="ORF">BUCABY_R15892</name>
</gene>
<dbReference type="SUPFAM" id="SSF48726">
    <property type="entry name" value="Immunoglobulin"/>
    <property type="match status" value="1"/>
</dbReference>
<dbReference type="GO" id="GO:0005178">
    <property type="term" value="F:integrin binding"/>
    <property type="evidence" value="ECO:0007669"/>
    <property type="project" value="InterPro"/>
</dbReference>
<keyword evidence="2" id="KW-0812">Transmembrane</keyword>
<evidence type="ECO:0000256" key="7">
    <source>
        <dbReference type="ARBA" id="ARBA00023136"/>
    </source>
</evidence>
<proteinExistence type="predicted"/>
<dbReference type="InterPro" id="IPR003987">
    <property type="entry name" value="ICAM_VCAM_N"/>
</dbReference>
<evidence type="ECO:0000313" key="11">
    <source>
        <dbReference type="EMBL" id="NWR63843.1"/>
    </source>
</evidence>
<keyword evidence="8" id="KW-1015">Disulfide bond</keyword>
<feature type="non-terminal residue" evidence="11">
    <location>
        <position position="1"/>
    </location>
</feature>
<keyword evidence="7" id="KW-0472">Membrane</keyword>
<organism evidence="11 12">
    <name type="scientific">Bucorvus abyssinicus</name>
    <name type="common">Northern ground-hornbill</name>
    <name type="synonym">Abyssinian ground-hornbill</name>
    <dbReference type="NCBI Taxonomy" id="153643"/>
    <lineage>
        <taxon>Eukaryota</taxon>
        <taxon>Metazoa</taxon>
        <taxon>Chordata</taxon>
        <taxon>Craniata</taxon>
        <taxon>Vertebrata</taxon>
        <taxon>Euteleostomi</taxon>
        <taxon>Archelosauria</taxon>
        <taxon>Archosauria</taxon>
        <taxon>Dinosauria</taxon>
        <taxon>Saurischia</taxon>
        <taxon>Theropoda</taxon>
        <taxon>Coelurosauria</taxon>
        <taxon>Aves</taxon>
        <taxon>Neognathae</taxon>
        <taxon>Neoaves</taxon>
        <taxon>Telluraves</taxon>
        <taxon>Coraciimorphae</taxon>
        <taxon>Bucerotiformes</taxon>
        <taxon>Bucorvidae</taxon>
        <taxon>Bucorvus</taxon>
    </lineage>
</organism>
<evidence type="ECO:0000256" key="4">
    <source>
        <dbReference type="ARBA" id="ARBA00022737"/>
    </source>
</evidence>
<dbReference type="InterPro" id="IPR013783">
    <property type="entry name" value="Ig-like_fold"/>
</dbReference>
<keyword evidence="5" id="KW-0130">Cell adhesion</keyword>
<evidence type="ECO:0000256" key="10">
    <source>
        <dbReference type="ARBA" id="ARBA00023319"/>
    </source>
</evidence>
<dbReference type="AlphaFoldDB" id="A0A7K4YXI2"/>
<evidence type="ECO:0000256" key="9">
    <source>
        <dbReference type="ARBA" id="ARBA00023180"/>
    </source>
</evidence>
<keyword evidence="3" id="KW-0732">Signal</keyword>
<dbReference type="GO" id="GO:0005886">
    <property type="term" value="C:plasma membrane"/>
    <property type="evidence" value="ECO:0007669"/>
    <property type="project" value="TreeGrafter"/>
</dbReference>
<keyword evidence="12" id="KW-1185">Reference proteome</keyword>
<comment type="subcellular location">
    <subcellularLocation>
        <location evidence="1">Membrane</location>
        <topology evidence="1">Single-pass type I membrane protein</topology>
    </subcellularLocation>
</comment>
<reference evidence="11 12" key="1">
    <citation type="submission" date="2019-09" db="EMBL/GenBank/DDBJ databases">
        <title>Bird 10,000 Genomes (B10K) Project - Family phase.</title>
        <authorList>
            <person name="Zhang G."/>
        </authorList>
    </citation>
    <scope>NUCLEOTIDE SEQUENCE [LARGE SCALE GENOMIC DNA]</scope>
    <source>
        <strain evidence="11">B10K-DU-012-80</strain>
    </source>
</reference>
<accession>A0A7K4YXI2</accession>
<keyword evidence="6" id="KW-1133">Transmembrane helix</keyword>
<dbReference type="PANTHER" id="PTHR13771:SF9">
    <property type="entry name" value="INTERCELLULAR ADHESION MOLECULE 5"/>
    <property type="match status" value="1"/>
</dbReference>
<keyword evidence="9" id="KW-0325">Glycoprotein</keyword>
<keyword evidence="10" id="KW-0393">Immunoglobulin domain</keyword>
<sequence length="107" mass="11992">LLNVTALNSSNYVFYDCHGDRKQRPITIVVYRAPEEVTLEPAPQLAAGESHELVCRVAEVAPIWNLTVTLRRGDEVLHVETFKGHGQDKPEPVRVTHRLTAQRGDHG</sequence>